<dbReference type="RefSeq" id="WP_088708736.1">
    <property type="nucleotide sequence ID" value="NZ_LSTO01000001.1"/>
</dbReference>
<feature type="domain" description="Solute-binding protein family 3/N-terminal" evidence="3">
    <location>
        <begin position="40"/>
        <end position="257"/>
    </location>
</feature>
<evidence type="ECO:0000313" key="4">
    <source>
        <dbReference type="EMBL" id="OWW21900.1"/>
    </source>
</evidence>
<organism evidence="4 5">
    <name type="scientific">Noviherbaspirillum denitrificans</name>
    <dbReference type="NCBI Taxonomy" id="1968433"/>
    <lineage>
        <taxon>Bacteria</taxon>
        <taxon>Pseudomonadati</taxon>
        <taxon>Pseudomonadota</taxon>
        <taxon>Betaproteobacteria</taxon>
        <taxon>Burkholderiales</taxon>
        <taxon>Oxalobacteraceae</taxon>
        <taxon>Noviherbaspirillum</taxon>
    </lineage>
</organism>
<dbReference type="SUPFAM" id="SSF53850">
    <property type="entry name" value="Periplasmic binding protein-like II"/>
    <property type="match status" value="1"/>
</dbReference>
<keyword evidence="1 2" id="KW-0732">Signal</keyword>
<protein>
    <recommendedName>
        <fullName evidence="3">Solute-binding protein family 3/N-terminal domain-containing protein</fullName>
    </recommendedName>
</protein>
<gene>
    <name evidence="4" type="ORF">AYR66_22800</name>
</gene>
<name>A0A254TGY5_9BURK</name>
<evidence type="ECO:0000259" key="3">
    <source>
        <dbReference type="Pfam" id="PF00497"/>
    </source>
</evidence>
<evidence type="ECO:0000256" key="2">
    <source>
        <dbReference type="SAM" id="SignalP"/>
    </source>
</evidence>
<feature type="signal peptide" evidence="2">
    <location>
        <begin position="1"/>
        <end position="35"/>
    </location>
</feature>
<evidence type="ECO:0000256" key="1">
    <source>
        <dbReference type="ARBA" id="ARBA00022729"/>
    </source>
</evidence>
<dbReference type="PANTHER" id="PTHR35936">
    <property type="entry name" value="MEMBRANE-BOUND LYTIC MUREIN TRANSGLYCOSYLASE F"/>
    <property type="match status" value="1"/>
</dbReference>
<accession>A0A254TGY5</accession>
<dbReference type="AlphaFoldDB" id="A0A254TGY5"/>
<dbReference type="Pfam" id="PF00497">
    <property type="entry name" value="SBP_bac_3"/>
    <property type="match status" value="1"/>
</dbReference>
<sequence>MPFKVAFRHASTMPMPMRRLLLAGVLALAAGTAAASMPEIRIGVGLTKPPYIMGPDQGGIEYEIAEKALEAGGYRMVAQHLPPARALALMRAGMLDGMLTVDEGIGGTGHFSDTYMHYQNVATTLASRGIRLRGIADLEQYSIAAFQNASLILGPDFKALAERHRDYKEHPQQITQNRLLYTGRVDVVVGDRLIFRYLNRQVESSIDTTQPLVHHTIFSPSARKAVFHDPALREAFNAGLKKIRKNGTYAAIYKKYNETYEP</sequence>
<keyword evidence="5" id="KW-1185">Reference proteome</keyword>
<proteinExistence type="predicted"/>
<dbReference type="EMBL" id="LSTO01000001">
    <property type="protein sequence ID" value="OWW21900.1"/>
    <property type="molecule type" value="Genomic_DNA"/>
</dbReference>
<feature type="chain" id="PRO_5011642774" description="Solute-binding protein family 3/N-terminal domain-containing protein" evidence="2">
    <location>
        <begin position="36"/>
        <end position="262"/>
    </location>
</feature>
<evidence type="ECO:0000313" key="5">
    <source>
        <dbReference type="Proteomes" id="UP000197535"/>
    </source>
</evidence>
<dbReference type="Gene3D" id="3.40.190.10">
    <property type="entry name" value="Periplasmic binding protein-like II"/>
    <property type="match status" value="2"/>
</dbReference>
<reference evidence="4 5" key="1">
    <citation type="submission" date="2016-02" db="EMBL/GenBank/DDBJ databases">
        <authorList>
            <person name="Wen L."/>
            <person name="He K."/>
            <person name="Yang H."/>
        </authorList>
    </citation>
    <scope>NUCLEOTIDE SEQUENCE [LARGE SCALE GENOMIC DNA]</scope>
    <source>
        <strain evidence="4 5">TSA40</strain>
    </source>
</reference>
<comment type="caution">
    <text evidence="4">The sequence shown here is derived from an EMBL/GenBank/DDBJ whole genome shotgun (WGS) entry which is preliminary data.</text>
</comment>
<dbReference type="Proteomes" id="UP000197535">
    <property type="component" value="Unassembled WGS sequence"/>
</dbReference>
<dbReference type="OrthoDB" id="245568at2"/>
<dbReference type="PANTHER" id="PTHR35936:SF32">
    <property type="entry name" value="MEMBRANE-BOUND LYTIC MUREIN TRANSGLYCOSYLASE F"/>
    <property type="match status" value="1"/>
</dbReference>
<dbReference type="InterPro" id="IPR001638">
    <property type="entry name" value="Solute-binding_3/MltF_N"/>
</dbReference>